<name>A0A0D7AE64_9AGAR</name>
<protein>
    <submittedName>
        <fullName evidence="2">Uncharacterized protein</fullName>
    </submittedName>
</protein>
<accession>A0A0D7AE64</accession>
<evidence type="ECO:0000313" key="3">
    <source>
        <dbReference type="Proteomes" id="UP000054144"/>
    </source>
</evidence>
<reference evidence="2 3" key="1">
    <citation type="journal article" date="2015" name="Fungal Genet. Biol.">
        <title>Evolution of novel wood decay mechanisms in Agaricales revealed by the genome sequences of Fistulina hepatica and Cylindrobasidium torrendii.</title>
        <authorList>
            <person name="Floudas D."/>
            <person name="Held B.W."/>
            <person name="Riley R."/>
            <person name="Nagy L.G."/>
            <person name="Koehler G."/>
            <person name="Ransdell A.S."/>
            <person name="Younus H."/>
            <person name="Chow J."/>
            <person name="Chiniquy J."/>
            <person name="Lipzen A."/>
            <person name="Tritt A."/>
            <person name="Sun H."/>
            <person name="Haridas S."/>
            <person name="LaButti K."/>
            <person name="Ohm R.A."/>
            <person name="Kues U."/>
            <person name="Blanchette R.A."/>
            <person name="Grigoriev I.V."/>
            <person name="Minto R.E."/>
            <person name="Hibbett D.S."/>
        </authorList>
    </citation>
    <scope>NUCLEOTIDE SEQUENCE [LARGE SCALE GENOMIC DNA]</scope>
    <source>
        <strain evidence="2 3">ATCC 64428</strain>
    </source>
</reference>
<evidence type="ECO:0000313" key="2">
    <source>
        <dbReference type="EMBL" id="KIY49617.1"/>
    </source>
</evidence>
<feature type="compositionally biased region" description="Polar residues" evidence="1">
    <location>
        <begin position="141"/>
        <end position="155"/>
    </location>
</feature>
<dbReference type="EMBL" id="KN881721">
    <property type="protein sequence ID" value="KIY49617.1"/>
    <property type="molecule type" value="Genomic_DNA"/>
</dbReference>
<keyword evidence="3" id="KW-1185">Reference proteome</keyword>
<sequence>MSKCCVGMRRKRVARWTMYDAGKVWKGRCEDESLGYLVISNSRGKYVARCKEWDGKGLTVETERYDYRKNCEDESKETQQTERGRMIGAPSSLAEVLSLAPTYRTVPPTRRAKLMRDAGLQREMISKGCLDEEAHGRFGQDTESAAGGNTSVPTKRSNERNRSKGKVGQNLVFFERWVKETADRRKAGCGKGEDEDGKME</sequence>
<dbReference type="Proteomes" id="UP000054144">
    <property type="component" value="Unassembled WGS sequence"/>
</dbReference>
<gene>
    <name evidence="2" type="ORF">FISHEDRAFT_57899</name>
</gene>
<dbReference type="AlphaFoldDB" id="A0A0D7AE64"/>
<proteinExistence type="predicted"/>
<feature type="region of interest" description="Disordered" evidence="1">
    <location>
        <begin position="138"/>
        <end position="167"/>
    </location>
</feature>
<evidence type="ECO:0000256" key="1">
    <source>
        <dbReference type="SAM" id="MobiDB-lite"/>
    </source>
</evidence>
<organism evidence="2 3">
    <name type="scientific">Fistulina hepatica ATCC 64428</name>
    <dbReference type="NCBI Taxonomy" id="1128425"/>
    <lineage>
        <taxon>Eukaryota</taxon>
        <taxon>Fungi</taxon>
        <taxon>Dikarya</taxon>
        <taxon>Basidiomycota</taxon>
        <taxon>Agaricomycotina</taxon>
        <taxon>Agaricomycetes</taxon>
        <taxon>Agaricomycetidae</taxon>
        <taxon>Agaricales</taxon>
        <taxon>Fistulinaceae</taxon>
        <taxon>Fistulina</taxon>
    </lineage>
</organism>